<sequence>MPNWLKTTVDYGPILAFFIAFKMAGLMTATLVLLIATVIATAVLYLATRKLAIVPLITLVVVGVFGTLTLWLQNDTFIKMKPTVIQGLFAVILFVGLLLNKPLIRYVMGGALQLDDTGWRSLSFRFGCFFAAMAVLNEIVWRTQSTDFWVDFKVFGIIGLTILFIFAQLPLIKRHSIDQG</sequence>
<evidence type="ECO:0000256" key="1">
    <source>
        <dbReference type="ARBA" id="ARBA00022475"/>
    </source>
</evidence>
<dbReference type="HAMAP" id="MF_00189">
    <property type="entry name" value="YciB"/>
    <property type="match status" value="1"/>
</dbReference>
<name>A0ABU5E975_9PROT</name>
<feature type="transmembrane region" description="Helical" evidence="5">
    <location>
        <begin position="84"/>
        <end position="101"/>
    </location>
</feature>
<comment type="similarity">
    <text evidence="5">Belongs to the YciB family.</text>
</comment>
<accession>A0ABU5E975</accession>
<dbReference type="NCBIfam" id="TIGR00997">
    <property type="entry name" value="ispZ"/>
    <property type="match status" value="1"/>
</dbReference>
<comment type="function">
    <text evidence="5">Plays a role in cell envelope biogenesis, maintenance of cell envelope integrity and membrane homeostasis.</text>
</comment>
<dbReference type="RefSeq" id="WP_379990358.1">
    <property type="nucleotide sequence ID" value="NZ_JBHSMB010000006.1"/>
</dbReference>
<keyword evidence="3 5" id="KW-1133">Transmembrane helix</keyword>
<evidence type="ECO:0000256" key="3">
    <source>
        <dbReference type="ARBA" id="ARBA00022989"/>
    </source>
</evidence>
<comment type="caution">
    <text evidence="6">The sequence shown here is derived from an EMBL/GenBank/DDBJ whole genome shotgun (WGS) entry which is preliminary data.</text>
</comment>
<keyword evidence="7" id="KW-1185">Reference proteome</keyword>
<dbReference type="InterPro" id="IPR006008">
    <property type="entry name" value="YciB"/>
</dbReference>
<dbReference type="EMBL" id="JAXCLW010000002">
    <property type="protein sequence ID" value="MDY0882912.1"/>
    <property type="molecule type" value="Genomic_DNA"/>
</dbReference>
<dbReference type="PANTHER" id="PTHR36917:SF1">
    <property type="entry name" value="INNER MEMBRANE-SPANNING PROTEIN YCIB"/>
    <property type="match status" value="1"/>
</dbReference>
<feature type="transmembrane region" description="Helical" evidence="5">
    <location>
        <begin position="53"/>
        <end position="72"/>
    </location>
</feature>
<evidence type="ECO:0000313" key="7">
    <source>
        <dbReference type="Proteomes" id="UP001279642"/>
    </source>
</evidence>
<proteinExistence type="inferred from homology"/>
<keyword evidence="1 5" id="KW-1003">Cell membrane</keyword>
<feature type="transmembrane region" description="Helical" evidence="5">
    <location>
        <begin position="152"/>
        <end position="172"/>
    </location>
</feature>
<reference evidence="6 7" key="1">
    <citation type="journal article" date="2016" name="Antonie Van Leeuwenhoek">
        <title>Dongia soli sp. nov., isolated from soil from Dokdo, Korea.</title>
        <authorList>
            <person name="Kim D.U."/>
            <person name="Lee H."/>
            <person name="Kim H."/>
            <person name="Kim S.G."/>
            <person name="Ka J.O."/>
        </authorList>
    </citation>
    <scope>NUCLEOTIDE SEQUENCE [LARGE SCALE GENOMIC DNA]</scope>
    <source>
        <strain evidence="6 7">D78</strain>
    </source>
</reference>
<keyword evidence="2 5" id="KW-0812">Transmembrane</keyword>
<dbReference type="PANTHER" id="PTHR36917">
    <property type="entry name" value="INTRACELLULAR SEPTATION PROTEIN A-RELATED"/>
    <property type="match status" value="1"/>
</dbReference>
<evidence type="ECO:0000256" key="5">
    <source>
        <dbReference type="HAMAP-Rule" id="MF_00189"/>
    </source>
</evidence>
<feature type="transmembrane region" description="Helical" evidence="5">
    <location>
        <begin position="122"/>
        <end position="140"/>
    </location>
</feature>
<gene>
    <name evidence="5" type="primary">yciB</name>
    <name evidence="6" type="ORF">SMD27_08655</name>
</gene>
<comment type="subcellular location">
    <subcellularLocation>
        <location evidence="5">Cell inner membrane</location>
        <topology evidence="5">Multi-pass membrane protein</topology>
    </subcellularLocation>
</comment>
<dbReference type="Pfam" id="PF04279">
    <property type="entry name" value="IspA"/>
    <property type="match status" value="1"/>
</dbReference>
<keyword evidence="4 5" id="KW-0472">Membrane</keyword>
<organism evidence="6 7">
    <name type="scientific">Dongia soli</name>
    <dbReference type="NCBI Taxonomy" id="600628"/>
    <lineage>
        <taxon>Bacteria</taxon>
        <taxon>Pseudomonadati</taxon>
        <taxon>Pseudomonadota</taxon>
        <taxon>Alphaproteobacteria</taxon>
        <taxon>Rhodospirillales</taxon>
        <taxon>Dongiaceae</taxon>
        <taxon>Dongia</taxon>
    </lineage>
</organism>
<dbReference type="Proteomes" id="UP001279642">
    <property type="component" value="Unassembled WGS sequence"/>
</dbReference>
<evidence type="ECO:0000313" key="6">
    <source>
        <dbReference type="EMBL" id="MDY0882912.1"/>
    </source>
</evidence>
<dbReference type="NCBIfam" id="NF001323">
    <property type="entry name" value="PRK00259.1-1"/>
    <property type="match status" value="1"/>
</dbReference>
<evidence type="ECO:0000256" key="2">
    <source>
        <dbReference type="ARBA" id="ARBA00022692"/>
    </source>
</evidence>
<keyword evidence="5" id="KW-0997">Cell inner membrane</keyword>
<evidence type="ECO:0000256" key="4">
    <source>
        <dbReference type="ARBA" id="ARBA00023136"/>
    </source>
</evidence>
<protein>
    <recommendedName>
        <fullName evidence="5">Inner membrane-spanning protein YciB</fullName>
    </recommendedName>
</protein>
<feature type="transmembrane region" description="Helical" evidence="5">
    <location>
        <begin position="14"/>
        <end position="46"/>
    </location>
</feature>